<dbReference type="InterPro" id="IPR051625">
    <property type="entry name" value="Signaling_Regulatory_Domain"/>
</dbReference>
<dbReference type="InterPro" id="IPR011333">
    <property type="entry name" value="SKP1/BTB/POZ_sf"/>
</dbReference>
<dbReference type="Gene3D" id="2.130.10.30">
    <property type="entry name" value="Regulator of chromosome condensation 1/beta-lactamase-inhibitor protein II"/>
    <property type="match status" value="1"/>
</dbReference>
<dbReference type="KEGG" id="ncs:NCAS_0C00800"/>
<reference key="2">
    <citation type="submission" date="2011-08" db="EMBL/GenBank/DDBJ databases">
        <title>Genome sequence of Naumovozyma castellii.</title>
        <authorList>
            <person name="Gordon J.L."/>
            <person name="Armisen D."/>
            <person name="Proux-Wera E."/>
            <person name="OhEigeartaigh S.S."/>
            <person name="Byrne K.P."/>
            <person name="Wolfe K.H."/>
        </authorList>
    </citation>
    <scope>NUCLEOTIDE SEQUENCE</scope>
    <source>
        <strain>Type strain:CBS 4309</strain>
    </source>
</reference>
<gene>
    <name evidence="5" type="primary">NCAS0C00800</name>
    <name evidence="5" type="ordered locus">NCAS_0C00800</name>
</gene>
<dbReference type="PANTHER" id="PTHR22872:SF2">
    <property type="entry name" value="INHIBITOR OF BRUTON TYROSINE KINASE"/>
    <property type="match status" value="1"/>
</dbReference>
<dbReference type="OMA" id="FEFVLRY"/>
<feature type="repeat" description="RCC1" evidence="2">
    <location>
        <begin position="284"/>
        <end position="345"/>
    </location>
</feature>
<dbReference type="Pfam" id="PF13540">
    <property type="entry name" value="RCC1_2"/>
    <property type="match status" value="1"/>
</dbReference>
<feature type="compositionally biased region" description="Polar residues" evidence="3">
    <location>
        <begin position="1047"/>
        <end position="1074"/>
    </location>
</feature>
<evidence type="ECO:0000256" key="2">
    <source>
        <dbReference type="PROSITE-ProRule" id="PRU00235"/>
    </source>
</evidence>
<dbReference type="InterPro" id="IPR009091">
    <property type="entry name" value="RCC1/BLIP-II"/>
</dbReference>
<dbReference type="CDD" id="cd18186">
    <property type="entry name" value="BTB_POZ_ZBTB_KLHL-like"/>
    <property type="match status" value="2"/>
</dbReference>
<dbReference type="eggNOG" id="KOG0783">
    <property type="taxonomic scope" value="Eukaryota"/>
</dbReference>
<dbReference type="Gene3D" id="3.30.710.10">
    <property type="entry name" value="Potassium Channel Kv1.1, Chain A"/>
    <property type="match status" value="2"/>
</dbReference>
<keyword evidence="1" id="KW-0677">Repeat</keyword>
<dbReference type="RefSeq" id="XP_003675438.1">
    <property type="nucleotide sequence ID" value="XM_003675390.1"/>
</dbReference>
<dbReference type="EMBL" id="HE576754">
    <property type="protein sequence ID" value="CCC69070.1"/>
    <property type="molecule type" value="Genomic_DNA"/>
</dbReference>
<dbReference type="HOGENOM" id="CLU_005054_0_0_1"/>
<dbReference type="PROSITE" id="PS50097">
    <property type="entry name" value="BTB"/>
    <property type="match status" value="1"/>
</dbReference>
<dbReference type="PANTHER" id="PTHR22872">
    <property type="entry name" value="BTK-BINDING PROTEIN-RELATED"/>
    <property type="match status" value="1"/>
</dbReference>
<dbReference type="Proteomes" id="UP000001640">
    <property type="component" value="Chromosome 3"/>
</dbReference>
<dbReference type="PROSITE" id="PS50012">
    <property type="entry name" value="RCC1_3"/>
    <property type="match status" value="2"/>
</dbReference>
<organism evidence="5 6">
    <name type="scientific">Naumovozyma castellii</name>
    <name type="common">Yeast</name>
    <name type="synonym">Saccharomyces castellii</name>
    <dbReference type="NCBI Taxonomy" id="27288"/>
    <lineage>
        <taxon>Eukaryota</taxon>
        <taxon>Fungi</taxon>
        <taxon>Dikarya</taxon>
        <taxon>Ascomycota</taxon>
        <taxon>Saccharomycotina</taxon>
        <taxon>Saccharomycetes</taxon>
        <taxon>Saccharomycetales</taxon>
        <taxon>Saccharomycetaceae</taxon>
        <taxon>Naumovozyma</taxon>
    </lineage>
</organism>
<evidence type="ECO:0000313" key="5">
    <source>
        <dbReference type="EMBL" id="CCC69070.1"/>
    </source>
</evidence>
<feature type="domain" description="BTB" evidence="4">
    <location>
        <begin position="785"/>
        <end position="847"/>
    </location>
</feature>
<proteinExistence type="predicted"/>
<name>G0VC62_NAUCA</name>
<reference evidence="5 6" key="1">
    <citation type="journal article" date="2011" name="Proc. Natl. Acad. Sci. U.S.A.">
        <title>Evolutionary erosion of yeast sex chromosomes by mating-type switching accidents.</title>
        <authorList>
            <person name="Gordon J.L."/>
            <person name="Armisen D."/>
            <person name="Proux-Wera E."/>
            <person name="Oheigeartaigh S.S."/>
            <person name="Byrne K.P."/>
            <person name="Wolfe K.H."/>
        </authorList>
    </citation>
    <scope>NUCLEOTIDE SEQUENCE [LARGE SCALE GENOMIC DNA]</scope>
    <source>
        <strain evidence="6">ATCC 76901 / BCRC 22586 / CBS 4309 / NBRC 1992 / NRRL Y-12630</strain>
    </source>
</reference>
<sequence>MPNKKRHHADRRDVFGRDISYLASCLPNLDNLRSIDLYSHELESGYSPLHVTLREGHLRKSFQLFKIWQDEMEYLSHKYGGHVLNQMDREGLTPLELYNIELRRSIRKYPKFIAYNKDNILTRNESLTTLITWDNDDDNIPWKIKSDFMKLPMDKNEFQSQYQNGGTHILTLGSNIHCQLGTGNKDNRQKLFQLHINQLQHHTDLTNYNPVRFKDILMTRYHSILVTTDNKVYSCGNGTRGRLGNHNTDNVSQANYAEIMDLNDIDINLVRTSDHHTLLLDGESNLYSWGWNGYNQLGYPTKQHNENTILENVCNPSPKRIPYFENIKLKIIACSKIHSCAVSQDNMVYIWGLNVGQMGNSKPKHITSNIPYKNWEGYIVPKPLIINMSHLVVVQVVCTEFVTFIRTQGNVLHVLSNYCTRTFKIVLPKARSFNELDVFDHFTPREIPSNVVDMKCTNAYGNNIAFQYQCGRIGILNTKKESQEMWSKFSNNLPISLAWIPNWRSRNCHTFNVGSNGALILCTIAGEVFSNSALNGSFEKMYSSKLTSGKCIDIACDSAMDSIIILKQEGQNTPVLYPMDGVISNFSQYSPFCRTSYSKDDIMYGGISHPFQRDRYLSNKKKKSLHTSWRNENLPRVGKAYNLKKDKTFDVEFVDKETGATVAYCHKLVLSSQCKSFVRSLHEENQFSFKNVKVSLRLNSDFDQREWVILIERERDYLAFNDVLKQLLHFLYTNEIPSEQKAYSLLVEMIHGSPYRSALLDATNSLLSMILEPPKQVKQYSFEKPDVVIILKDGKIHAHSLILRTGSLFFSNLLRSKYETIDESGCVEVNLQHINTDHFTYLLKYIYGTQYCDIFKGCFTGTFSENLQKLLDILSITDEFSFESFKSYLEAIISNFINGETVIPILINAHYSDCKVLVLNCTLFICTHLGILFVRDNLPIIHQHFTTIIWNNLENTLRDLKSQSTSIISQYLTWYRDDSIPWLNIFKSNLQYFNENFISKSSKFEPVFDLKLKNINTKTSMENSRRRSSVLETHKNPQLIKNLNVKHLQNNQKTSGSAGTSSVWDKNEPGSSGTTDEEFIPVSKRDKKKIGDLTKKVPETLHSNQSVNISPAKIVLHQSDVSPVNLPSLLVQGNEERETAPETDVNNKKAGIFKKYSQKERKQNIRSEITSDREPEGKQVWKHDRITKENPTSSNTKKNSLPSLLDDDIIDLKTPRKRKDKSTSTVVGDASLTIQGNSDNVRTHLPYKLANYELQDTLGSRPTSDATELVKKLEEKVAAEEFEKWFAEESTRLQKTLNSSHKKKRGKRQLGNELKMIYESSTKMPDIISGDNLDKPKRKIKGKFPSKHKGNKVPLSDLL</sequence>
<dbReference type="STRING" id="1064592.G0VC62"/>
<evidence type="ECO:0000259" key="4">
    <source>
        <dbReference type="PROSITE" id="PS50097"/>
    </source>
</evidence>
<dbReference type="SMART" id="SM00225">
    <property type="entry name" value="BTB"/>
    <property type="match status" value="1"/>
</dbReference>
<dbReference type="Pfam" id="PF00651">
    <property type="entry name" value="BTB"/>
    <property type="match status" value="1"/>
</dbReference>
<dbReference type="OrthoDB" id="1893551at2759"/>
<evidence type="ECO:0000313" key="6">
    <source>
        <dbReference type="Proteomes" id="UP000001640"/>
    </source>
</evidence>
<dbReference type="InParanoid" id="G0VC62"/>
<dbReference type="SUPFAM" id="SSF50985">
    <property type="entry name" value="RCC1/BLIP-II"/>
    <property type="match status" value="1"/>
</dbReference>
<feature type="region of interest" description="Disordered" evidence="3">
    <location>
        <begin position="1157"/>
        <end position="1202"/>
    </location>
</feature>
<dbReference type="InterPro" id="IPR000210">
    <property type="entry name" value="BTB/POZ_dom"/>
</dbReference>
<feature type="compositionally biased region" description="Basic residues" evidence="3">
    <location>
        <begin position="1336"/>
        <end position="1351"/>
    </location>
</feature>
<evidence type="ECO:0000256" key="1">
    <source>
        <dbReference type="ARBA" id="ARBA00022737"/>
    </source>
</evidence>
<dbReference type="InterPro" id="IPR000408">
    <property type="entry name" value="Reg_chr_condens"/>
</dbReference>
<dbReference type="SUPFAM" id="SSF54695">
    <property type="entry name" value="POZ domain"/>
    <property type="match status" value="1"/>
</dbReference>
<dbReference type="Pfam" id="PF00415">
    <property type="entry name" value="RCC1"/>
    <property type="match status" value="1"/>
</dbReference>
<feature type="compositionally biased region" description="Basic and acidic residues" evidence="3">
    <location>
        <begin position="1157"/>
        <end position="1188"/>
    </location>
</feature>
<feature type="region of interest" description="Disordered" evidence="3">
    <location>
        <begin position="1047"/>
        <end position="1081"/>
    </location>
</feature>
<protein>
    <recommendedName>
        <fullName evidence="4">BTB domain-containing protein</fullName>
    </recommendedName>
</protein>
<feature type="repeat" description="RCC1" evidence="2">
    <location>
        <begin position="230"/>
        <end position="283"/>
    </location>
</feature>
<keyword evidence="6" id="KW-1185">Reference proteome</keyword>
<accession>G0VC62</accession>
<feature type="compositionally biased region" description="Polar residues" evidence="3">
    <location>
        <begin position="1189"/>
        <end position="1199"/>
    </location>
</feature>
<dbReference type="GeneID" id="96902655"/>
<evidence type="ECO:0000256" key="3">
    <source>
        <dbReference type="SAM" id="MobiDB-lite"/>
    </source>
</evidence>
<feature type="region of interest" description="Disordered" evidence="3">
    <location>
        <begin position="1325"/>
        <end position="1359"/>
    </location>
</feature>